<dbReference type="RefSeq" id="WP_004917301.1">
    <property type="nucleotide sequence ID" value="NC_014738.1"/>
</dbReference>
<evidence type="ECO:0000313" key="3">
    <source>
        <dbReference type="Proteomes" id="UP000010093"/>
    </source>
</evidence>
<name>E4TC25_RIEAD</name>
<dbReference type="InterPro" id="IPR010870">
    <property type="entry name" value="Porin_O/P"/>
</dbReference>
<organism evidence="2 3">
    <name type="scientific">Riemerella anatipestifer (strain ATCC 11845 / DSM 15868 / JCM 9532 / NCTC 11014)</name>
    <dbReference type="NCBI Taxonomy" id="693978"/>
    <lineage>
        <taxon>Bacteria</taxon>
        <taxon>Pseudomonadati</taxon>
        <taxon>Bacteroidota</taxon>
        <taxon>Flavobacteriia</taxon>
        <taxon>Flavobacteriales</taxon>
        <taxon>Weeksellaceae</taxon>
        <taxon>Riemerella</taxon>
    </lineage>
</organism>
<dbReference type="KEGG" id="rai:RA0C_1161"/>
<sequence>MKKKLLFLLVCPVSFLFGQADSTNILKNFTKNTEVNILFRSALEFTDVHQNQDALRLNEARMEVQGNVVENLKYRVRYRLNRTQAQLSLDNAPSSLDIAYIDYKFGKTNKWNIVLGKQANDFGSWEFENNPTFEYVYSDYINRQQNIFTMGAKLAYQIDENNSIRVQAFNTSNHNFSTLHKQRAYITNGLEAAKIPLGFNLTWRGDFFNKTFKTFYSVATSQIAKGEQNFQVALGNKLVTDNLEVYLDLHHTNMAVDYTNIASSVINQYRGAIVSDYEPYFSKNIQFQTAVLRLDYKITPKFIITGKSIYERANDRSENGLGNGLRQNQTNMIGLEYKPIASQDFKFFGYFSNTNITHNKMVKTYVPNTSQNMFSVGVLYFLKAL</sequence>
<dbReference type="Pfam" id="PF07396">
    <property type="entry name" value="Porin_O_P"/>
    <property type="match status" value="1"/>
</dbReference>
<keyword evidence="1" id="KW-0732">Signal</keyword>
<proteinExistence type="predicted"/>
<gene>
    <name evidence="2" type="ORF">RA0C_1161</name>
</gene>
<dbReference type="PATRIC" id="fig|693978.17.peg.1158"/>
<protein>
    <recommendedName>
        <fullName evidence="4">Porin</fullName>
    </recommendedName>
</protein>
<accession>E4TC25</accession>
<feature type="signal peptide" evidence="1">
    <location>
        <begin position="1"/>
        <end position="20"/>
    </location>
</feature>
<evidence type="ECO:0000313" key="2">
    <source>
        <dbReference type="EMBL" id="AFD56074.1"/>
    </source>
</evidence>
<reference evidence="2 3" key="1">
    <citation type="journal article" date="2012" name="J. Bacteriol.">
        <title>Complete genome sequence of Riemerella anatipestifer reference strain.</title>
        <authorList>
            <person name="Wang X."/>
            <person name="Zhu D."/>
            <person name="Wang M."/>
            <person name="Cheng A."/>
            <person name="Jia R."/>
            <person name="Zhou Y."/>
            <person name="Chen Z."/>
            <person name="Luo Q."/>
            <person name="Liu F."/>
            <person name="Wang Y."/>
            <person name="Chen X.Y."/>
        </authorList>
    </citation>
    <scope>NUCLEOTIDE SEQUENCE [LARGE SCALE GENOMIC DNA]</scope>
    <source>
        <strain evidence="3">DSM 15868</strain>
    </source>
</reference>
<dbReference type="SUPFAM" id="SSF56935">
    <property type="entry name" value="Porins"/>
    <property type="match status" value="1"/>
</dbReference>
<feature type="chain" id="PRO_5003189379" description="Porin" evidence="1">
    <location>
        <begin position="21"/>
        <end position="385"/>
    </location>
</feature>
<evidence type="ECO:0000256" key="1">
    <source>
        <dbReference type="SAM" id="SignalP"/>
    </source>
</evidence>
<dbReference type="AlphaFoldDB" id="E4TC25"/>
<dbReference type="GeneID" id="93718012"/>
<dbReference type="Proteomes" id="UP000010093">
    <property type="component" value="Chromosome"/>
</dbReference>
<evidence type="ECO:0008006" key="4">
    <source>
        <dbReference type="Google" id="ProtNLM"/>
    </source>
</evidence>
<dbReference type="EMBL" id="CP003388">
    <property type="protein sequence ID" value="AFD56074.1"/>
    <property type="molecule type" value="Genomic_DNA"/>
</dbReference>
<dbReference type="HOGENOM" id="CLU_058958_0_0_10"/>
<dbReference type="KEGG" id="ran:Riean_0911"/>